<feature type="domain" description="NodB homology" evidence="3">
    <location>
        <begin position="68"/>
        <end position="242"/>
    </location>
</feature>
<evidence type="ECO:0000256" key="1">
    <source>
        <dbReference type="ARBA" id="ARBA00022723"/>
    </source>
</evidence>
<accession>A0A173XQK1</accession>
<keyword evidence="4" id="KW-0326">Glycosidase</keyword>
<sequence>MKRTLIFFGILCMIFFLLFSSADKRTQFLTSLAGPGMLSLVKQASAKATAFEDFSTDTTAGLPVEEPPRIALTFDDGPNARYTPMLLDELKKRNIRASFFLIGENIEGNEDILLQMRKDGHLIGNHTWDHVQLDKIPAEKARLEIEKTNNRIYEASGIYPSYVRPPFGAWIKDMELSVTMLPVFWDVDTLDWKSKNIDSILSIAQKQVHDGSIILMHDSYQTSVDAALKIADLFTEKGYVFVTADQLLLT</sequence>
<organism evidence="4 5">
    <name type="scientific">Blautia obeum</name>
    <dbReference type="NCBI Taxonomy" id="40520"/>
    <lineage>
        <taxon>Bacteria</taxon>
        <taxon>Bacillati</taxon>
        <taxon>Bacillota</taxon>
        <taxon>Clostridia</taxon>
        <taxon>Lachnospirales</taxon>
        <taxon>Lachnospiraceae</taxon>
        <taxon>Blautia</taxon>
    </lineage>
</organism>
<evidence type="ECO:0000259" key="3">
    <source>
        <dbReference type="PROSITE" id="PS51677"/>
    </source>
</evidence>
<dbReference type="AlphaFoldDB" id="A0A173XQK1"/>
<dbReference type="GO" id="GO:0016798">
    <property type="term" value="F:hydrolase activity, acting on glycosyl bonds"/>
    <property type="evidence" value="ECO:0007669"/>
    <property type="project" value="UniProtKB-KW"/>
</dbReference>
<protein>
    <submittedName>
        <fullName evidence="4">Bifunctional xylanase/deacetylase</fullName>
    </submittedName>
</protein>
<proteinExistence type="predicted"/>
<dbReference type="InterPro" id="IPR050248">
    <property type="entry name" value="Polysacc_deacetylase_ArnD"/>
</dbReference>
<dbReference type="PANTHER" id="PTHR10587:SF133">
    <property type="entry name" value="CHITIN DEACETYLASE 1-RELATED"/>
    <property type="match status" value="1"/>
</dbReference>
<keyword evidence="1" id="KW-0479">Metal-binding</keyword>
<dbReference type="InterPro" id="IPR011330">
    <property type="entry name" value="Glyco_hydro/deAcase_b/a-brl"/>
</dbReference>
<dbReference type="Proteomes" id="UP000095447">
    <property type="component" value="Unassembled WGS sequence"/>
</dbReference>
<dbReference type="EMBL" id="CYZA01000002">
    <property type="protein sequence ID" value="CUN52865.1"/>
    <property type="molecule type" value="Genomic_DNA"/>
</dbReference>
<keyword evidence="2 4" id="KW-0378">Hydrolase</keyword>
<gene>
    <name evidence="4" type="primary">xynD</name>
    <name evidence="4" type="ORF">ERS852395_00590</name>
</gene>
<reference evidence="4 5" key="1">
    <citation type="submission" date="2015-09" db="EMBL/GenBank/DDBJ databases">
        <authorList>
            <consortium name="Pathogen Informatics"/>
        </authorList>
    </citation>
    <scope>NUCLEOTIDE SEQUENCE [LARGE SCALE GENOMIC DNA]</scope>
    <source>
        <strain evidence="4 5">2789STDY5608838</strain>
    </source>
</reference>
<dbReference type="GO" id="GO:0016810">
    <property type="term" value="F:hydrolase activity, acting on carbon-nitrogen (but not peptide) bonds"/>
    <property type="evidence" value="ECO:0007669"/>
    <property type="project" value="InterPro"/>
</dbReference>
<dbReference type="InterPro" id="IPR002509">
    <property type="entry name" value="NODB_dom"/>
</dbReference>
<dbReference type="PROSITE" id="PS51677">
    <property type="entry name" value="NODB"/>
    <property type="match status" value="1"/>
</dbReference>
<evidence type="ECO:0000313" key="4">
    <source>
        <dbReference type="EMBL" id="CUN52865.1"/>
    </source>
</evidence>
<dbReference type="GO" id="GO:0016020">
    <property type="term" value="C:membrane"/>
    <property type="evidence" value="ECO:0007669"/>
    <property type="project" value="TreeGrafter"/>
</dbReference>
<name>A0A173XQK1_9FIRM</name>
<dbReference type="Pfam" id="PF01522">
    <property type="entry name" value="Polysacc_deac_1"/>
    <property type="match status" value="1"/>
</dbReference>
<keyword evidence="4" id="KW-0624">Polysaccharide degradation</keyword>
<evidence type="ECO:0000313" key="5">
    <source>
        <dbReference type="Proteomes" id="UP000095447"/>
    </source>
</evidence>
<dbReference type="PANTHER" id="PTHR10587">
    <property type="entry name" value="GLYCOSYL TRANSFERASE-RELATED"/>
    <property type="match status" value="1"/>
</dbReference>
<dbReference type="CDD" id="cd10954">
    <property type="entry name" value="CE4_CtAXE_like"/>
    <property type="match status" value="1"/>
</dbReference>
<evidence type="ECO:0000256" key="2">
    <source>
        <dbReference type="ARBA" id="ARBA00022801"/>
    </source>
</evidence>
<keyword evidence="4" id="KW-0119">Carbohydrate metabolism</keyword>
<dbReference type="GO" id="GO:0046872">
    <property type="term" value="F:metal ion binding"/>
    <property type="evidence" value="ECO:0007669"/>
    <property type="project" value="UniProtKB-KW"/>
</dbReference>
<dbReference type="Gene3D" id="3.20.20.370">
    <property type="entry name" value="Glycoside hydrolase/deacetylase"/>
    <property type="match status" value="1"/>
</dbReference>
<dbReference type="SUPFAM" id="SSF88713">
    <property type="entry name" value="Glycoside hydrolase/deacetylase"/>
    <property type="match status" value="1"/>
</dbReference>
<dbReference type="GO" id="GO:0045493">
    <property type="term" value="P:xylan catabolic process"/>
    <property type="evidence" value="ECO:0007669"/>
    <property type="project" value="UniProtKB-KW"/>
</dbReference>
<keyword evidence="4" id="KW-0858">Xylan degradation</keyword>
<dbReference type="RefSeq" id="WP_055052674.1">
    <property type="nucleotide sequence ID" value="NZ_CYZA01000002.1"/>
</dbReference>